<keyword evidence="2" id="KW-1185">Reference proteome</keyword>
<dbReference type="Proteomes" id="UP000010475">
    <property type="component" value="Plasmid pCYLST.02"/>
</dbReference>
<proteinExistence type="predicted"/>
<geneLocation type="plasmid" evidence="1 2">
    <name>pCYLST.02</name>
</geneLocation>
<dbReference type="EMBL" id="CP003644">
    <property type="protein sequence ID" value="AFZ28597.1"/>
    <property type="molecule type" value="Genomic_DNA"/>
</dbReference>
<dbReference type="OrthoDB" id="486498at2"/>
<dbReference type="eggNOG" id="ENOG5033TVX">
    <property type="taxonomic scope" value="Bacteria"/>
</dbReference>
<dbReference type="HOGENOM" id="CLU_2230843_0_0_3"/>
<protein>
    <submittedName>
        <fullName evidence="1">Uncharacterized protein</fullName>
    </submittedName>
</protein>
<evidence type="ECO:0000313" key="1">
    <source>
        <dbReference type="EMBL" id="AFZ28597.1"/>
    </source>
</evidence>
<organism evidence="1 2">
    <name type="scientific">Cylindrospermum stagnale PCC 7417</name>
    <dbReference type="NCBI Taxonomy" id="56107"/>
    <lineage>
        <taxon>Bacteria</taxon>
        <taxon>Bacillati</taxon>
        <taxon>Cyanobacteriota</taxon>
        <taxon>Cyanophyceae</taxon>
        <taxon>Nostocales</taxon>
        <taxon>Nostocaceae</taxon>
        <taxon>Cylindrospermum</taxon>
    </lineage>
</organism>
<gene>
    <name evidence="1" type="ORF">Cylst_6378</name>
</gene>
<dbReference type="KEGG" id="csg:Cylst_6378"/>
<evidence type="ECO:0000313" key="2">
    <source>
        <dbReference type="Proteomes" id="UP000010475"/>
    </source>
</evidence>
<name>K9XAF0_9NOST</name>
<keyword evidence="1" id="KW-0614">Plasmid</keyword>
<accession>K9XAF0</accession>
<reference evidence="1 2" key="1">
    <citation type="submission" date="2012-06" db="EMBL/GenBank/DDBJ databases">
        <title>Finished plasmid 2 of genome of Cylindrospermum stagnale PCC 7417.</title>
        <authorList>
            <consortium name="US DOE Joint Genome Institute"/>
            <person name="Gugger M."/>
            <person name="Coursin T."/>
            <person name="Rippka R."/>
            <person name="Tandeau De Marsac N."/>
            <person name="Huntemann M."/>
            <person name="Wei C.-L."/>
            <person name="Han J."/>
            <person name="Detter J.C."/>
            <person name="Han C."/>
            <person name="Tapia R."/>
            <person name="Davenport K."/>
            <person name="Daligault H."/>
            <person name="Erkkila T."/>
            <person name="Gu W."/>
            <person name="Munk A.C.C."/>
            <person name="Teshima H."/>
            <person name="Xu Y."/>
            <person name="Chain P."/>
            <person name="Chen A."/>
            <person name="Krypides N."/>
            <person name="Mavromatis K."/>
            <person name="Markowitz V."/>
            <person name="Szeto E."/>
            <person name="Ivanova N."/>
            <person name="Mikhailova N."/>
            <person name="Ovchinnikova G."/>
            <person name="Pagani I."/>
            <person name="Pati A."/>
            <person name="Goodwin L."/>
            <person name="Peters L."/>
            <person name="Pitluck S."/>
            <person name="Woyke T."/>
            <person name="Kerfeld C."/>
        </authorList>
    </citation>
    <scope>NUCLEOTIDE SEQUENCE [LARGE SCALE GENOMIC DNA]</scope>
    <source>
        <strain evidence="1 2">PCC 7417</strain>
        <plasmid evidence="2">Plasmid pCYLST.02</plasmid>
    </source>
</reference>
<dbReference type="RefSeq" id="WP_015186494.1">
    <property type="nucleotide sequence ID" value="NC_019744.1"/>
</dbReference>
<dbReference type="AlphaFoldDB" id="K9XAF0"/>
<sequence length="108" mass="12608">MLNINRIQLSDSGWTLNILSPRVATITNPLGQRKVTYFGFETEEKALEFKQWLIENTKYSAISVRKAERLSQNWECKCWNLPTELIIQIAELDTNQQIQLQNKQKLPS</sequence>